<dbReference type="PROSITE" id="PS50011">
    <property type="entry name" value="PROTEIN_KINASE_DOM"/>
    <property type="match status" value="1"/>
</dbReference>
<evidence type="ECO:0000256" key="3">
    <source>
        <dbReference type="SAM" id="Phobius"/>
    </source>
</evidence>
<dbReference type="GO" id="GO:0005886">
    <property type="term" value="C:plasma membrane"/>
    <property type="evidence" value="ECO:0007669"/>
    <property type="project" value="TreeGrafter"/>
</dbReference>
<keyword evidence="3" id="KW-0472">Membrane</keyword>
<reference evidence="6" key="1">
    <citation type="submission" date="2022-11" db="UniProtKB">
        <authorList>
            <consortium name="WormBaseParasite"/>
        </authorList>
    </citation>
    <scope>IDENTIFICATION</scope>
</reference>
<dbReference type="Pfam" id="PF07714">
    <property type="entry name" value="PK_Tyr_Ser-Thr"/>
    <property type="match status" value="1"/>
</dbReference>
<feature type="binding site" evidence="2">
    <location>
        <position position="99"/>
    </location>
    <ligand>
        <name>ATP</name>
        <dbReference type="ChEBI" id="CHEBI:30616"/>
    </ligand>
</feature>
<dbReference type="GO" id="GO:0004714">
    <property type="term" value="F:transmembrane receptor protein tyrosine kinase activity"/>
    <property type="evidence" value="ECO:0007669"/>
    <property type="project" value="TreeGrafter"/>
</dbReference>
<name>A0A914Q4H5_9BILA</name>
<dbReference type="GO" id="GO:0007169">
    <property type="term" value="P:cell surface receptor protein tyrosine kinase signaling pathway"/>
    <property type="evidence" value="ECO:0007669"/>
    <property type="project" value="TreeGrafter"/>
</dbReference>
<dbReference type="Gene3D" id="3.30.200.20">
    <property type="entry name" value="Phosphorylase Kinase, domain 1"/>
    <property type="match status" value="1"/>
</dbReference>
<dbReference type="WBParaSite" id="PDA_v2.g25764.t1">
    <property type="protein sequence ID" value="PDA_v2.g25764.t1"/>
    <property type="gene ID" value="PDA_v2.g25764"/>
</dbReference>
<dbReference type="PANTHER" id="PTHR24416:SF611">
    <property type="entry name" value="TYROSINE-PROTEIN KINASE TRANSMEMBRANE RECEPTOR ROR"/>
    <property type="match status" value="1"/>
</dbReference>
<keyword evidence="3" id="KW-0812">Transmembrane</keyword>
<keyword evidence="5" id="KW-1185">Reference proteome</keyword>
<evidence type="ECO:0000259" key="4">
    <source>
        <dbReference type="PROSITE" id="PS50011"/>
    </source>
</evidence>
<organism evidence="5 6">
    <name type="scientific">Panagrolaimus davidi</name>
    <dbReference type="NCBI Taxonomy" id="227884"/>
    <lineage>
        <taxon>Eukaryota</taxon>
        <taxon>Metazoa</taxon>
        <taxon>Ecdysozoa</taxon>
        <taxon>Nematoda</taxon>
        <taxon>Chromadorea</taxon>
        <taxon>Rhabditida</taxon>
        <taxon>Tylenchina</taxon>
        <taxon>Panagrolaimomorpha</taxon>
        <taxon>Panagrolaimoidea</taxon>
        <taxon>Panagrolaimidae</taxon>
        <taxon>Panagrolaimus</taxon>
    </lineage>
</organism>
<keyword evidence="3" id="KW-1133">Transmembrane helix</keyword>
<dbReference type="GO" id="GO:0043235">
    <property type="term" value="C:receptor complex"/>
    <property type="evidence" value="ECO:0007669"/>
    <property type="project" value="TreeGrafter"/>
</dbReference>
<dbReference type="InterPro" id="IPR050122">
    <property type="entry name" value="RTK"/>
</dbReference>
<dbReference type="InterPro" id="IPR000719">
    <property type="entry name" value="Prot_kinase_dom"/>
</dbReference>
<dbReference type="AlphaFoldDB" id="A0A914Q4H5"/>
<dbReference type="GO" id="GO:0005524">
    <property type="term" value="F:ATP binding"/>
    <property type="evidence" value="ECO:0007669"/>
    <property type="project" value="UniProtKB-UniRule"/>
</dbReference>
<accession>A0A914Q4H5</accession>
<feature type="transmembrane region" description="Helical" evidence="3">
    <location>
        <begin position="6"/>
        <end position="24"/>
    </location>
</feature>
<dbReference type="PANTHER" id="PTHR24416">
    <property type="entry name" value="TYROSINE-PROTEIN KINASE RECEPTOR"/>
    <property type="match status" value="1"/>
</dbReference>
<evidence type="ECO:0000313" key="5">
    <source>
        <dbReference type="Proteomes" id="UP000887578"/>
    </source>
</evidence>
<dbReference type="InterPro" id="IPR001245">
    <property type="entry name" value="Ser-Thr/Tyr_kinase_cat_dom"/>
</dbReference>
<evidence type="ECO:0000256" key="1">
    <source>
        <dbReference type="ARBA" id="ARBA00004167"/>
    </source>
</evidence>
<dbReference type="Gene3D" id="1.10.510.10">
    <property type="entry name" value="Transferase(Phosphotransferase) domain 1"/>
    <property type="match status" value="1"/>
</dbReference>
<protein>
    <submittedName>
        <fullName evidence="6">Protein kinase domain-containing protein</fullName>
    </submittedName>
</protein>
<comment type="subcellular location">
    <subcellularLocation>
        <location evidence="1">Membrane</location>
        <topology evidence="1">Single-pass membrane protein</topology>
    </subcellularLocation>
</comment>
<evidence type="ECO:0000313" key="6">
    <source>
        <dbReference type="WBParaSite" id="PDA_v2.g25764.t1"/>
    </source>
</evidence>
<dbReference type="Proteomes" id="UP000887578">
    <property type="component" value="Unplaced"/>
</dbReference>
<sequence length="226" mass="26032">MIIIIFVGVVVLLIILCACIFIICRRRALSRKKVKDIIRINTHQKQEDQEIDEWELTWDDLLTKNQQLGTGAYGQVLKGVLLEKSGHIVRDKYNEVAIKMPLRYADEEIKKRFLNEIQLTKLITGHNNIVKMLGCITVGARICLVLEFCSYRDLLQYVKNQKIGLISDFGLCVQINDKLENSPSKNILILKTGKLPIKWLAIESLKNAEFSFKSDLWSFGMVLYEM</sequence>
<dbReference type="InterPro" id="IPR011009">
    <property type="entry name" value="Kinase-like_dom_sf"/>
</dbReference>
<proteinExistence type="predicted"/>
<dbReference type="SUPFAM" id="SSF56112">
    <property type="entry name" value="Protein kinase-like (PK-like)"/>
    <property type="match status" value="1"/>
</dbReference>
<feature type="domain" description="Protein kinase" evidence="4">
    <location>
        <begin position="62"/>
        <end position="226"/>
    </location>
</feature>
<keyword evidence="2" id="KW-0547">Nucleotide-binding</keyword>
<dbReference type="PROSITE" id="PS00107">
    <property type="entry name" value="PROTEIN_KINASE_ATP"/>
    <property type="match status" value="1"/>
</dbReference>
<evidence type="ECO:0000256" key="2">
    <source>
        <dbReference type="PROSITE-ProRule" id="PRU10141"/>
    </source>
</evidence>
<keyword evidence="2" id="KW-0067">ATP-binding</keyword>
<dbReference type="InterPro" id="IPR017441">
    <property type="entry name" value="Protein_kinase_ATP_BS"/>
</dbReference>